<dbReference type="PANTHER" id="PTHR47723:SF19">
    <property type="entry name" value="POLYNUCLEOTIDYL TRANSFERASE, RIBONUCLEASE H-LIKE SUPERFAMILY PROTEIN"/>
    <property type="match status" value="1"/>
</dbReference>
<dbReference type="EMBL" id="JBBPBN010000017">
    <property type="protein sequence ID" value="KAK9019344.1"/>
    <property type="molecule type" value="Genomic_DNA"/>
</dbReference>
<dbReference type="CDD" id="cd06222">
    <property type="entry name" value="RNase_H_like"/>
    <property type="match status" value="1"/>
</dbReference>
<evidence type="ECO:0000313" key="2">
    <source>
        <dbReference type="Proteomes" id="UP001396334"/>
    </source>
</evidence>
<gene>
    <name evidence="1" type="ORF">V6N11_053869</name>
</gene>
<comment type="caution">
    <text evidence="1">The sequence shown here is derived from an EMBL/GenBank/DDBJ whole genome shotgun (WGS) entry which is preliminary data.</text>
</comment>
<dbReference type="InterPro" id="IPR053151">
    <property type="entry name" value="RNase_H-like"/>
</dbReference>
<name>A0ABR2S328_9ROSI</name>
<accession>A0ABR2S328</accession>
<dbReference type="Proteomes" id="UP001396334">
    <property type="component" value="Unassembled WGS sequence"/>
</dbReference>
<sequence length="140" mass="15585">MPPMLIRYGIGNPHPPRLQRIQRGVATPHTSKPASIWKCINDFVFNRLLQPSHSVAQRGLTWARYYNDATHPSPTRQLRHASSGGWPRPRSGWICINVDGAVHLNTSMGSIGGLIRDSEGSWIMGFNRSLGLTSIFNAEL</sequence>
<keyword evidence="2" id="KW-1185">Reference proteome</keyword>
<reference evidence="1 2" key="1">
    <citation type="journal article" date="2024" name="G3 (Bethesda)">
        <title>Genome assembly of Hibiscus sabdariffa L. provides insights into metabolisms of medicinal natural products.</title>
        <authorList>
            <person name="Kim T."/>
        </authorList>
    </citation>
    <scope>NUCLEOTIDE SEQUENCE [LARGE SCALE GENOMIC DNA]</scope>
    <source>
        <strain evidence="1">TK-2024</strain>
        <tissue evidence="1">Old leaves</tissue>
    </source>
</reference>
<evidence type="ECO:0008006" key="3">
    <source>
        <dbReference type="Google" id="ProtNLM"/>
    </source>
</evidence>
<dbReference type="InterPro" id="IPR044730">
    <property type="entry name" value="RNase_H-like_dom_plant"/>
</dbReference>
<organism evidence="1 2">
    <name type="scientific">Hibiscus sabdariffa</name>
    <name type="common">roselle</name>
    <dbReference type="NCBI Taxonomy" id="183260"/>
    <lineage>
        <taxon>Eukaryota</taxon>
        <taxon>Viridiplantae</taxon>
        <taxon>Streptophyta</taxon>
        <taxon>Embryophyta</taxon>
        <taxon>Tracheophyta</taxon>
        <taxon>Spermatophyta</taxon>
        <taxon>Magnoliopsida</taxon>
        <taxon>eudicotyledons</taxon>
        <taxon>Gunneridae</taxon>
        <taxon>Pentapetalae</taxon>
        <taxon>rosids</taxon>
        <taxon>malvids</taxon>
        <taxon>Malvales</taxon>
        <taxon>Malvaceae</taxon>
        <taxon>Malvoideae</taxon>
        <taxon>Hibiscus</taxon>
    </lineage>
</organism>
<evidence type="ECO:0000313" key="1">
    <source>
        <dbReference type="EMBL" id="KAK9019344.1"/>
    </source>
</evidence>
<dbReference type="PANTHER" id="PTHR47723">
    <property type="entry name" value="OS05G0353850 PROTEIN"/>
    <property type="match status" value="1"/>
</dbReference>
<proteinExistence type="predicted"/>
<protein>
    <recommendedName>
        <fullName evidence="3">RNase H type-1 domain-containing protein</fullName>
    </recommendedName>
</protein>